<proteinExistence type="predicted"/>
<sequence>MGEIGKDIETTPPSTRNRSRSRSATRRSSRTPQDPSSLPRKKSRSPTKKSRNSDITRAREQLHPPSGINRTNSVAEAEHHHVYP</sequence>
<feature type="region of interest" description="Disordered" evidence="1">
    <location>
        <begin position="1"/>
        <end position="84"/>
    </location>
</feature>
<accession>A0A9W7B9W8</accession>
<comment type="caution">
    <text evidence="2">The sequence shown here is derived from an EMBL/GenBank/DDBJ whole genome shotgun (WGS) entry which is preliminary data.</text>
</comment>
<evidence type="ECO:0000313" key="2">
    <source>
        <dbReference type="EMBL" id="GMH86996.1"/>
    </source>
</evidence>
<organism evidence="2 3">
    <name type="scientific">Triparma laevis f. inornata</name>
    <dbReference type="NCBI Taxonomy" id="1714386"/>
    <lineage>
        <taxon>Eukaryota</taxon>
        <taxon>Sar</taxon>
        <taxon>Stramenopiles</taxon>
        <taxon>Ochrophyta</taxon>
        <taxon>Bolidophyceae</taxon>
        <taxon>Parmales</taxon>
        <taxon>Triparmaceae</taxon>
        <taxon>Triparma</taxon>
    </lineage>
</organism>
<name>A0A9W7B9W8_9STRA</name>
<reference evidence="3" key="1">
    <citation type="journal article" date="2023" name="Commun. Biol.">
        <title>Genome analysis of Parmales, the sister group of diatoms, reveals the evolutionary specialization of diatoms from phago-mixotrophs to photoautotrophs.</title>
        <authorList>
            <person name="Ban H."/>
            <person name="Sato S."/>
            <person name="Yoshikawa S."/>
            <person name="Yamada K."/>
            <person name="Nakamura Y."/>
            <person name="Ichinomiya M."/>
            <person name="Sato N."/>
            <person name="Blanc-Mathieu R."/>
            <person name="Endo H."/>
            <person name="Kuwata A."/>
            <person name="Ogata H."/>
        </authorList>
    </citation>
    <scope>NUCLEOTIDE SEQUENCE [LARGE SCALE GENOMIC DNA]</scope>
</reference>
<dbReference type="AlphaFoldDB" id="A0A9W7B9W8"/>
<feature type="compositionally biased region" description="Basic residues" evidence="1">
    <location>
        <begin position="17"/>
        <end position="29"/>
    </location>
</feature>
<evidence type="ECO:0000313" key="3">
    <source>
        <dbReference type="Proteomes" id="UP001162640"/>
    </source>
</evidence>
<feature type="compositionally biased region" description="Basic residues" evidence="1">
    <location>
        <begin position="39"/>
        <end position="50"/>
    </location>
</feature>
<protein>
    <submittedName>
        <fullName evidence="2">Uncharacterized protein</fullName>
    </submittedName>
</protein>
<feature type="compositionally biased region" description="Basic and acidic residues" evidence="1">
    <location>
        <begin position="51"/>
        <end position="62"/>
    </location>
</feature>
<gene>
    <name evidence="2" type="ORF">TL16_g10719</name>
</gene>
<dbReference type="Proteomes" id="UP001162640">
    <property type="component" value="Unassembled WGS sequence"/>
</dbReference>
<evidence type="ECO:0000256" key="1">
    <source>
        <dbReference type="SAM" id="MobiDB-lite"/>
    </source>
</evidence>
<dbReference type="EMBL" id="BLQM01000386">
    <property type="protein sequence ID" value="GMH86996.1"/>
    <property type="molecule type" value="Genomic_DNA"/>
</dbReference>